<feature type="signal peptide" evidence="1">
    <location>
        <begin position="1"/>
        <end position="18"/>
    </location>
</feature>
<name>A0ABR3KZ66_TRISP</name>
<gene>
    <name evidence="2" type="ORF">TSPI_01232</name>
</gene>
<organism evidence="2 3">
    <name type="scientific">Trichinella spiralis</name>
    <name type="common">Trichina worm</name>
    <dbReference type="NCBI Taxonomy" id="6334"/>
    <lineage>
        <taxon>Eukaryota</taxon>
        <taxon>Metazoa</taxon>
        <taxon>Ecdysozoa</taxon>
        <taxon>Nematoda</taxon>
        <taxon>Enoplea</taxon>
        <taxon>Dorylaimia</taxon>
        <taxon>Trichinellida</taxon>
        <taxon>Trichinellidae</taxon>
        <taxon>Trichinella</taxon>
    </lineage>
</organism>
<dbReference type="EMBL" id="JBEUSY010000091">
    <property type="protein sequence ID" value="KAL1245455.1"/>
    <property type="molecule type" value="Genomic_DNA"/>
</dbReference>
<keyword evidence="3" id="KW-1185">Reference proteome</keyword>
<dbReference type="GO" id="GO:0016787">
    <property type="term" value="F:hydrolase activity"/>
    <property type="evidence" value="ECO:0007669"/>
    <property type="project" value="UniProtKB-KW"/>
</dbReference>
<sequence>MKCSFIFVISMMLMTNFSATIEIKKKSLQLALEDAVHLTSITSTVTKDKLLESADAESQETCDKESVELVKLMESAGNLNFSSMLLKRPLNELIQVQQPNEPYYTVKKVLAAELCDASTLAFSIKIKETTCSISQMSGMASDDSNCKMKKSKSLPCLLLVKGTKHTLSSILAAVCDKQLKATVSKKYSLCEISKYPHGDKYSLYVPSSIMSWKKDLFLYKPVDYDSRTVFDSFENPRGRTGMKGIGSLRRFGQNEKVMPLVKNKGKTEILTVMKSSGSWQLPQYFVNDFKNKPLGNQIEDELNKYFQSIGLSEGKIKEKLAEIYADVHKVPIKLPTEPMDTDQAWLVTHVVVVFDKREKHIGSVNFDGSTELRWKEVDKDTLKVLRKLPRKSSNNFHLGSQNGYSVVYRIVPLMCVPAGALFLYSCCSWLWSSCPPSADFYIGSLRHATMGFSGICFIHFCQATRLLLPRGLSKKYSSVPFSTAVVYSVQCSQHARQIYAVHAASGR</sequence>
<proteinExistence type="predicted"/>
<dbReference type="Gene3D" id="3.90.79.10">
    <property type="entry name" value="Nucleoside Triphosphate Pyrophosphohydrolase"/>
    <property type="match status" value="1"/>
</dbReference>
<protein>
    <submittedName>
        <fullName evidence="2">Nudix hydrolase</fullName>
    </submittedName>
</protein>
<keyword evidence="1" id="KW-0732">Signal</keyword>
<evidence type="ECO:0000313" key="2">
    <source>
        <dbReference type="EMBL" id="KAL1245455.1"/>
    </source>
</evidence>
<evidence type="ECO:0000256" key="1">
    <source>
        <dbReference type="SAM" id="SignalP"/>
    </source>
</evidence>
<evidence type="ECO:0000313" key="3">
    <source>
        <dbReference type="Proteomes" id="UP001558632"/>
    </source>
</evidence>
<keyword evidence="2" id="KW-0378">Hydrolase</keyword>
<reference evidence="2 3" key="1">
    <citation type="submission" date="2024-07" db="EMBL/GenBank/DDBJ databases">
        <title>Enhanced genomic and transcriptomic resources for Trichinella pseudospiralis and T. spiralis underpin the discovery of pronounced molecular differences between stages and species.</title>
        <authorList>
            <person name="Pasi K.K."/>
            <person name="La Rosa G."/>
            <person name="Gomez-Morales M.A."/>
            <person name="Tosini F."/>
            <person name="Sumanam S."/>
            <person name="Young N.D."/>
            <person name="Chang B.C."/>
            <person name="Robin G.B."/>
        </authorList>
    </citation>
    <scope>NUCLEOTIDE SEQUENCE [LARGE SCALE GENOMIC DNA]</scope>
    <source>
        <strain evidence="2">ISS534</strain>
    </source>
</reference>
<accession>A0ABR3KZ66</accession>
<dbReference type="Proteomes" id="UP001558632">
    <property type="component" value="Unassembled WGS sequence"/>
</dbReference>
<feature type="chain" id="PRO_5047168605" evidence="1">
    <location>
        <begin position="19"/>
        <end position="507"/>
    </location>
</feature>
<comment type="caution">
    <text evidence="2">The sequence shown here is derived from an EMBL/GenBank/DDBJ whole genome shotgun (WGS) entry which is preliminary data.</text>
</comment>